<dbReference type="Proteomes" id="UP000887565">
    <property type="component" value="Unplaced"/>
</dbReference>
<protein>
    <submittedName>
        <fullName evidence="2">Uncharacterized protein</fullName>
    </submittedName>
</protein>
<sequence>MAIYRFFEAIFASAYSNDGHITYDQRCDNADVINPNLAQPVFNAFSDACPASTCRATPHITTLPKEAR</sequence>
<reference evidence="2" key="1">
    <citation type="submission" date="2022-11" db="UniProtKB">
        <authorList>
            <consortium name="WormBaseParasite"/>
        </authorList>
    </citation>
    <scope>IDENTIFICATION</scope>
</reference>
<proteinExistence type="predicted"/>
<dbReference type="AlphaFoldDB" id="A0A915KR81"/>
<accession>A0A915KR81</accession>
<keyword evidence="1" id="KW-1185">Reference proteome</keyword>
<organism evidence="1 2">
    <name type="scientific">Romanomermis culicivorax</name>
    <name type="common">Nematode worm</name>
    <dbReference type="NCBI Taxonomy" id="13658"/>
    <lineage>
        <taxon>Eukaryota</taxon>
        <taxon>Metazoa</taxon>
        <taxon>Ecdysozoa</taxon>
        <taxon>Nematoda</taxon>
        <taxon>Enoplea</taxon>
        <taxon>Dorylaimia</taxon>
        <taxon>Mermithida</taxon>
        <taxon>Mermithoidea</taxon>
        <taxon>Mermithidae</taxon>
        <taxon>Romanomermis</taxon>
    </lineage>
</organism>
<evidence type="ECO:0000313" key="1">
    <source>
        <dbReference type="Proteomes" id="UP000887565"/>
    </source>
</evidence>
<dbReference type="WBParaSite" id="nRc.2.0.1.t41266-RA">
    <property type="protein sequence ID" value="nRc.2.0.1.t41266-RA"/>
    <property type="gene ID" value="nRc.2.0.1.g41266"/>
</dbReference>
<name>A0A915KR81_ROMCU</name>
<evidence type="ECO:0000313" key="2">
    <source>
        <dbReference type="WBParaSite" id="nRc.2.0.1.t41266-RA"/>
    </source>
</evidence>